<feature type="region of interest" description="Disordered" evidence="2">
    <location>
        <begin position="1"/>
        <end position="22"/>
    </location>
</feature>
<keyword evidence="1" id="KW-0694">RNA-binding</keyword>
<reference evidence="4" key="1">
    <citation type="journal article" date="2021" name="PeerJ">
        <title>Extensive microbial diversity within the chicken gut microbiome revealed by metagenomics and culture.</title>
        <authorList>
            <person name="Gilroy R."/>
            <person name="Ravi A."/>
            <person name="Getino M."/>
            <person name="Pursley I."/>
            <person name="Horton D.L."/>
            <person name="Alikhan N.F."/>
            <person name="Baker D."/>
            <person name="Gharbi K."/>
            <person name="Hall N."/>
            <person name="Watson M."/>
            <person name="Adriaenssens E.M."/>
            <person name="Foster-Nyarko E."/>
            <person name="Jarju S."/>
            <person name="Secka A."/>
            <person name="Antonio M."/>
            <person name="Oren A."/>
            <person name="Chaudhuri R.R."/>
            <person name="La Ragione R."/>
            <person name="Hildebrand F."/>
            <person name="Pallen M.J."/>
        </authorList>
    </citation>
    <scope>NUCLEOTIDE SEQUENCE</scope>
    <source>
        <strain evidence="4">ChiBcec16-3735</strain>
    </source>
</reference>
<dbReference type="Gene3D" id="3.30.70.330">
    <property type="match status" value="1"/>
</dbReference>
<dbReference type="InterPro" id="IPR012677">
    <property type="entry name" value="Nucleotide-bd_a/b_plait_sf"/>
</dbReference>
<dbReference type="Gene3D" id="3.30.1370.160">
    <property type="match status" value="1"/>
</dbReference>
<evidence type="ECO:0000313" key="4">
    <source>
        <dbReference type="EMBL" id="HIZ58298.1"/>
    </source>
</evidence>
<dbReference type="InterPro" id="IPR002942">
    <property type="entry name" value="S4_RNA-bd"/>
</dbReference>
<dbReference type="CDD" id="cd00165">
    <property type="entry name" value="S4"/>
    <property type="match status" value="1"/>
</dbReference>
<organism evidence="4 5">
    <name type="scientific">Candidatus Faecalibacterium gallistercoris</name>
    <dbReference type="NCBI Taxonomy" id="2838579"/>
    <lineage>
        <taxon>Bacteria</taxon>
        <taxon>Bacillati</taxon>
        <taxon>Bacillota</taxon>
        <taxon>Clostridia</taxon>
        <taxon>Eubacteriales</taxon>
        <taxon>Oscillospiraceae</taxon>
        <taxon>Faecalibacterium</taxon>
    </lineage>
</organism>
<dbReference type="AlphaFoldDB" id="A0A9D2FGV7"/>
<reference evidence="4" key="2">
    <citation type="submission" date="2021-04" db="EMBL/GenBank/DDBJ databases">
        <authorList>
            <person name="Gilroy R."/>
        </authorList>
    </citation>
    <scope>NUCLEOTIDE SEQUENCE</scope>
    <source>
        <strain evidence="4">ChiBcec16-3735</strain>
    </source>
</reference>
<evidence type="ECO:0000256" key="1">
    <source>
        <dbReference type="PROSITE-ProRule" id="PRU00182"/>
    </source>
</evidence>
<dbReference type="PROSITE" id="PS50889">
    <property type="entry name" value="S4"/>
    <property type="match status" value="1"/>
</dbReference>
<dbReference type="InterPro" id="IPR036986">
    <property type="entry name" value="S4_RNA-bd_sf"/>
</dbReference>
<dbReference type="SMART" id="SM00363">
    <property type="entry name" value="S4"/>
    <property type="match status" value="1"/>
</dbReference>
<evidence type="ECO:0000259" key="3">
    <source>
        <dbReference type="SMART" id="SM00363"/>
    </source>
</evidence>
<comment type="caution">
    <text evidence="4">The sequence shown here is derived from an EMBL/GenBank/DDBJ whole genome shotgun (WGS) entry which is preliminary data.</text>
</comment>
<accession>A0A9D2FGV7</accession>
<feature type="domain" description="RNA-binding S4" evidence="3">
    <location>
        <begin position="199"/>
        <end position="256"/>
    </location>
</feature>
<dbReference type="Gene3D" id="3.10.290.10">
    <property type="entry name" value="RNA-binding S4 domain"/>
    <property type="match status" value="1"/>
</dbReference>
<protein>
    <recommendedName>
        <fullName evidence="3">RNA-binding S4 domain-containing protein</fullName>
    </recommendedName>
</protein>
<proteinExistence type="predicted"/>
<dbReference type="Proteomes" id="UP000824065">
    <property type="component" value="Unassembled WGS sequence"/>
</dbReference>
<dbReference type="Pfam" id="PF01479">
    <property type="entry name" value="S4"/>
    <property type="match status" value="1"/>
</dbReference>
<dbReference type="GO" id="GO:0003723">
    <property type="term" value="F:RNA binding"/>
    <property type="evidence" value="ECO:0007669"/>
    <property type="project" value="UniProtKB-KW"/>
</dbReference>
<dbReference type="Pfam" id="PF17774">
    <property type="entry name" value="YlmH_RBD"/>
    <property type="match status" value="1"/>
</dbReference>
<dbReference type="EMBL" id="DXBJ01000049">
    <property type="protein sequence ID" value="HIZ58298.1"/>
    <property type="molecule type" value="Genomic_DNA"/>
</dbReference>
<name>A0A9D2FGV7_9FIRM</name>
<dbReference type="SUPFAM" id="SSF55174">
    <property type="entry name" value="Alpha-L RNA-binding motif"/>
    <property type="match status" value="1"/>
</dbReference>
<gene>
    <name evidence="4" type="ORF">H9725_06930</name>
</gene>
<evidence type="ECO:0000313" key="5">
    <source>
        <dbReference type="Proteomes" id="UP000824065"/>
    </source>
</evidence>
<dbReference type="InterPro" id="IPR040591">
    <property type="entry name" value="RqcP2_RBD"/>
</dbReference>
<sequence>MARSIEDGAEAQRPARGYIPPQNDKERFLMRHIEDLARTAQARGIPRYSSFLSDREQALAQAALSKAGCSCWRLEGGYPQAERKIAAIEPEDAWTDSPLACVRLDCRAAPGADLPAHRDYLGSLMGLALKREALGDIVLPADAPGTAYVFALEPAARLICEELVQVGRTAVSCTPQPLEELPGLAPEQRVLHTAAVSSLRLDAVLAAMLHCSRGAAAALIEAGRVEINHLPTESVHAPVYEGDIFTIRGRGRFALTALPGKTRKDRQIIEFFQYQS</sequence>
<evidence type="ECO:0000256" key="2">
    <source>
        <dbReference type="SAM" id="MobiDB-lite"/>
    </source>
</evidence>